<reference evidence="1" key="1">
    <citation type="submission" date="2020-07" db="EMBL/GenBank/DDBJ databases">
        <title>Multicomponent nature underlies the extraordinary mechanical properties of spider dragline silk.</title>
        <authorList>
            <person name="Kono N."/>
            <person name="Nakamura H."/>
            <person name="Mori M."/>
            <person name="Yoshida Y."/>
            <person name="Ohtoshi R."/>
            <person name="Malay A.D."/>
            <person name="Moran D.A.P."/>
            <person name="Tomita M."/>
            <person name="Numata K."/>
            <person name="Arakawa K."/>
        </authorList>
    </citation>
    <scope>NUCLEOTIDE SEQUENCE</scope>
</reference>
<dbReference type="OrthoDB" id="9973389at2759"/>
<dbReference type="GO" id="GO:0006412">
    <property type="term" value="P:translation"/>
    <property type="evidence" value="ECO:0007669"/>
    <property type="project" value="InterPro"/>
</dbReference>
<proteinExistence type="predicted"/>
<dbReference type="PANTHER" id="PTHR15892:SF2">
    <property type="entry name" value="LARGE RIBOSOMAL SUBUNIT PROTEIN UL30M"/>
    <property type="match status" value="1"/>
</dbReference>
<dbReference type="SUPFAM" id="SSF55129">
    <property type="entry name" value="Ribosomal protein L30p/L7e"/>
    <property type="match status" value="1"/>
</dbReference>
<sequence>MITNSIIRFRNLHSAYVCLKAGMAIQSKKDFEAIQTYNKLRKKPLTDTFYLPSELREAQFYFEKVNEYRKRSEEGFEPSKLFMVWRISTLVGRPIWEKDAIIKLGLADHKIKYAIVKNTASNNKFLWKIKHLIRVKPITFPDGFPTEEDAYCTFLKQTGELVVTPRLKVDPEDLERDPEIEGKKLDQRSIREDLRIKWNQGYPKMY</sequence>
<dbReference type="GO" id="GO:0005739">
    <property type="term" value="C:mitochondrion"/>
    <property type="evidence" value="ECO:0007669"/>
    <property type="project" value="TreeGrafter"/>
</dbReference>
<protein>
    <submittedName>
        <fullName evidence="1">39S ribosomal protein L30</fullName>
    </submittedName>
</protein>
<dbReference type="GO" id="GO:0015934">
    <property type="term" value="C:large ribosomal subunit"/>
    <property type="evidence" value="ECO:0007669"/>
    <property type="project" value="InterPro"/>
</dbReference>
<accession>A0A8X6JH46</accession>
<dbReference type="InterPro" id="IPR036919">
    <property type="entry name" value="Ribo_uL30_ferredoxin-like_sf"/>
</dbReference>
<dbReference type="GO" id="GO:0003735">
    <property type="term" value="F:structural constituent of ribosome"/>
    <property type="evidence" value="ECO:0007669"/>
    <property type="project" value="InterPro"/>
</dbReference>
<comment type="caution">
    <text evidence="1">The sequence shown here is derived from an EMBL/GenBank/DDBJ whole genome shotgun (WGS) entry which is preliminary data.</text>
</comment>
<keyword evidence="2" id="KW-1185">Reference proteome</keyword>
<keyword evidence="1" id="KW-0687">Ribonucleoprotein</keyword>
<dbReference type="Proteomes" id="UP000887116">
    <property type="component" value="Unassembled WGS sequence"/>
</dbReference>
<dbReference type="AlphaFoldDB" id="A0A8X6JH46"/>
<evidence type="ECO:0000313" key="2">
    <source>
        <dbReference type="Proteomes" id="UP000887116"/>
    </source>
</evidence>
<evidence type="ECO:0000313" key="1">
    <source>
        <dbReference type="EMBL" id="GFR25028.1"/>
    </source>
</evidence>
<name>A0A8X6JH46_TRICU</name>
<dbReference type="InterPro" id="IPR005996">
    <property type="entry name" value="Ribosomal_uL30_bac-type"/>
</dbReference>
<dbReference type="EMBL" id="BMAO01018656">
    <property type="protein sequence ID" value="GFR25028.1"/>
    <property type="molecule type" value="Genomic_DNA"/>
</dbReference>
<organism evidence="1 2">
    <name type="scientific">Trichonephila clavata</name>
    <name type="common">Joro spider</name>
    <name type="synonym">Nephila clavata</name>
    <dbReference type="NCBI Taxonomy" id="2740835"/>
    <lineage>
        <taxon>Eukaryota</taxon>
        <taxon>Metazoa</taxon>
        <taxon>Ecdysozoa</taxon>
        <taxon>Arthropoda</taxon>
        <taxon>Chelicerata</taxon>
        <taxon>Arachnida</taxon>
        <taxon>Araneae</taxon>
        <taxon>Araneomorphae</taxon>
        <taxon>Entelegynae</taxon>
        <taxon>Araneoidea</taxon>
        <taxon>Nephilidae</taxon>
        <taxon>Trichonephila</taxon>
    </lineage>
</organism>
<gene>
    <name evidence="1" type="primary">NCL1_18878</name>
    <name evidence="1" type="ORF">TNCT_595601</name>
</gene>
<keyword evidence="1" id="KW-0689">Ribosomal protein</keyword>
<dbReference type="PANTHER" id="PTHR15892">
    <property type="entry name" value="MITOCHONDRIAL RIBOSOMAL PROTEIN L30"/>
    <property type="match status" value="1"/>
</dbReference>